<feature type="region of interest" description="Disordered" evidence="1">
    <location>
        <begin position="193"/>
        <end position="215"/>
    </location>
</feature>
<gene>
    <name evidence="2" type="ORF">Acr_08g0014950</name>
</gene>
<sequence>MIEFKSNKDFEFQSKKKLKPIQTEKFEANPKWYQSYKDLGYFEFWFVPVTMPPRRQRNVGDVTLHDQMAELRQSNQTLQQMMTENLHQIPTSPTRSRRSHSRSTRSQGTTEEGFDSSSTTGNSALAFDDQWAMERLARALEGTYRTSKFICWGGKKENRKAGSSSGFKCLRYGEAGHRSYECLTKKTEVNLVEEGQEEEEEEHVYDEEPEGEIEK</sequence>
<evidence type="ECO:0000313" key="3">
    <source>
        <dbReference type="Proteomes" id="UP000585474"/>
    </source>
</evidence>
<dbReference type="Proteomes" id="UP000585474">
    <property type="component" value="Unassembled WGS sequence"/>
</dbReference>
<dbReference type="OrthoDB" id="1934635at2759"/>
<evidence type="ECO:0000256" key="1">
    <source>
        <dbReference type="SAM" id="MobiDB-lite"/>
    </source>
</evidence>
<feature type="compositionally biased region" description="Acidic residues" evidence="1">
    <location>
        <begin position="194"/>
        <end position="215"/>
    </location>
</feature>
<keyword evidence="3" id="KW-1185">Reference proteome</keyword>
<protein>
    <submittedName>
        <fullName evidence="2">Uncharacterized protein</fullName>
    </submittedName>
</protein>
<dbReference type="AlphaFoldDB" id="A0A7J0F4C5"/>
<organism evidence="2 3">
    <name type="scientific">Actinidia rufa</name>
    <dbReference type="NCBI Taxonomy" id="165716"/>
    <lineage>
        <taxon>Eukaryota</taxon>
        <taxon>Viridiplantae</taxon>
        <taxon>Streptophyta</taxon>
        <taxon>Embryophyta</taxon>
        <taxon>Tracheophyta</taxon>
        <taxon>Spermatophyta</taxon>
        <taxon>Magnoliopsida</taxon>
        <taxon>eudicotyledons</taxon>
        <taxon>Gunneridae</taxon>
        <taxon>Pentapetalae</taxon>
        <taxon>asterids</taxon>
        <taxon>Ericales</taxon>
        <taxon>Actinidiaceae</taxon>
        <taxon>Actinidia</taxon>
    </lineage>
</organism>
<comment type="caution">
    <text evidence="2">The sequence shown here is derived from an EMBL/GenBank/DDBJ whole genome shotgun (WGS) entry which is preliminary data.</text>
</comment>
<dbReference type="EMBL" id="BJWL01000008">
    <property type="protein sequence ID" value="GFY93099.1"/>
    <property type="molecule type" value="Genomic_DNA"/>
</dbReference>
<reference evidence="2 3" key="1">
    <citation type="submission" date="2019-07" db="EMBL/GenBank/DDBJ databases">
        <title>De Novo Assembly of kiwifruit Actinidia rufa.</title>
        <authorList>
            <person name="Sugita-Konishi S."/>
            <person name="Sato K."/>
            <person name="Mori E."/>
            <person name="Abe Y."/>
            <person name="Kisaki G."/>
            <person name="Hamano K."/>
            <person name="Suezawa K."/>
            <person name="Otani M."/>
            <person name="Fukuda T."/>
            <person name="Manabe T."/>
            <person name="Gomi K."/>
            <person name="Tabuchi M."/>
            <person name="Akimitsu K."/>
            <person name="Kataoka I."/>
        </authorList>
    </citation>
    <scope>NUCLEOTIDE SEQUENCE [LARGE SCALE GENOMIC DNA]</scope>
    <source>
        <strain evidence="3">cv. Fuchu</strain>
    </source>
</reference>
<name>A0A7J0F4C5_9ERIC</name>
<proteinExistence type="predicted"/>
<feature type="region of interest" description="Disordered" evidence="1">
    <location>
        <begin position="87"/>
        <end position="121"/>
    </location>
</feature>
<accession>A0A7J0F4C5</accession>
<evidence type="ECO:0000313" key="2">
    <source>
        <dbReference type="EMBL" id="GFY93099.1"/>
    </source>
</evidence>